<keyword evidence="2" id="KW-1185">Reference proteome</keyword>
<gene>
    <name evidence="1" type="ORF">SERLA73DRAFT_118549</name>
</gene>
<name>F8PH00_SERL3</name>
<evidence type="ECO:0000313" key="2">
    <source>
        <dbReference type="Proteomes" id="UP000008063"/>
    </source>
</evidence>
<accession>F8PH00</accession>
<dbReference type="Proteomes" id="UP000008063">
    <property type="component" value="Unassembled WGS sequence"/>
</dbReference>
<protein>
    <submittedName>
        <fullName evidence="1">Uncharacterized protein</fullName>
    </submittedName>
</protein>
<organism evidence="2">
    <name type="scientific">Serpula lacrymans var. lacrymans (strain S7.3)</name>
    <name type="common">Dry rot fungus</name>
    <dbReference type="NCBI Taxonomy" id="936435"/>
    <lineage>
        <taxon>Eukaryota</taxon>
        <taxon>Fungi</taxon>
        <taxon>Dikarya</taxon>
        <taxon>Basidiomycota</taxon>
        <taxon>Agaricomycotina</taxon>
        <taxon>Agaricomycetes</taxon>
        <taxon>Agaricomycetidae</taxon>
        <taxon>Boletales</taxon>
        <taxon>Coniophorineae</taxon>
        <taxon>Serpulaceae</taxon>
        <taxon>Serpula</taxon>
    </lineage>
</organism>
<reference evidence="2" key="1">
    <citation type="journal article" date="2011" name="Science">
        <title>The plant cell wall-decomposing machinery underlies the functional diversity of forest fungi.</title>
        <authorList>
            <person name="Eastwood D.C."/>
            <person name="Floudas D."/>
            <person name="Binder M."/>
            <person name="Majcherczyk A."/>
            <person name="Schneider P."/>
            <person name="Aerts A."/>
            <person name="Asiegbu F.O."/>
            <person name="Baker S.E."/>
            <person name="Barry K."/>
            <person name="Bendiksby M."/>
            <person name="Blumentritt M."/>
            <person name="Coutinho P.M."/>
            <person name="Cullen D."/>
            <person name="de Vries R.P."/>
            <person name="Gathman A."/>
            <person name="Goodell B."/>
            <person name="Henrissat B."/>
            <person name="Ihrmark K."/>
            <person name="Kauserud H."/>
            <person name="Kohler A."/>
            <person name="LaButti K."/>
            <person name="Lapidus A."/>
            <person name="Lavin J.L."/>
            <person name="Lee Y.-H."/>
            <person name="Lindquist E."/>
            <person name="Lilly W."/>
            <person name="Lucas S."/>
            <person name="Morin E."/>
            <person name="Murat C."/>
            <person name="Oguiza J.A."/>
            <person name="Park J."/>
            <person name="Pisabarro A.G."/>
            <person name="Riley R."/>
            <person name="Rosling A."/>
            <person name="Salamov A."/>
            <person name="Schmidt O."/>
            <person name="Schmutz J."/>
            <person name="Skrede I."/>
            <person name="Stenlid J."/>
            <person name="Wiebenga A."/>
            <person name="Xie X."/>
            <person name="Kuees U."/>
            <person name="Hibbett D.S."/>
            <person name="Hoffmeister D."/>
            <person name="Hoegberg N."/>
            <person name="Martin F."/>
            <person name="Grigoriev I.V."/>
            <person name="Watkinson S.C."/>
        </authorList>
    </citation>
    <scope>NUCLEOTIDE SEQUENCE [LARGE SCALE GENOMIC DNA]</scope>
    <source>
        <strain evidence="2">strain S7.3</strain>
    </source>
</reference>
<sequence length="179" mass="19876">MFSKHQKMCLKGKNFSAEKWRILENNDLSRQIPNDVSRPHMDVDSNNQEGNWEFQTAVMDLWDMAFVGEVDDRSVNLAGFTVASLNNSKIFLPGPLSPLPPHSIITFPLEDDNESHANQASILNCDDAPLSDSTPNTFNLVRQYCGVCLPSHDPDSCDKIEQAGVRKMAAGKSLRIGLS</sequence>
<evidence type="ECO:0000313" key="1">
    <source>
        <dbReference type="EMBL" id="EGO04437.1"/>
    </source>
</evidence>
<dbReference type="InParanoid" id="F8PH00"/>
<dbReference type="EMBL" id="GL945474">
    <property type="protein sequence ID" value="EGO04437.1"/>
    <property type="molecule type" value="Genomic_DNA"/>
</dbReference>
<dbReference type="HOGENOM" id="CLU_1504326_0_0_1"/>
<proteinExistence type="predicted"/>
<dbReference type="AlphaFoldDB" id="F8PH00"/>